<keyword evidence="2" id="KW-1185">Reference proteome</keyword>
<reference evidence="1 2" key="1">
    <citation type="submission" date="2023-03" db="EMBL/GenBank/DDBJ databases">
        <title>Novel Species.</title>
        <authorList>
            <person name="Ma S."/>
        </authorList>
    </citation>
    <scope>NUCLEOTIDE SEQUENCE [LARGE SCALE GENOMIC DNA]</scope>
    <source>
        <strain evidence="1 2">LIND6LT2</strain>
    </source>
</reference>
<dbReference type="Proteomes" id="UP001486565">
    <property type="component" value="Chromosome"/>
</dbReference>
<dbReference type="GO" id="GO:0008725">
    <property type="term" value="F:DNA-3-methyladenine glycosylase activity"/>
    <property type="evidence" value="ECO:0007669"/>
    <property type="project" value="UniProtKB-EC"/>
</dbReference>
<dbReference type="SUPFAM" id="SSF48150">
    <property type="entry name" value="DNA-glycosylase"/>
    <property type="match status" value="1"/>
</dbReference>
<protein>
    <submittedName>
        <fullName evidence="1">DNA-3-methyladenine glycosylase I</fullName>
        <ecNumber evidence="1">3.2.2.20</ecNumber>
    </submittedName>
</protein>
<dbReference type="InterPro" id="IPR004597">
    <property type="entry name" value="Tag"/>
</dbReference>
<dbReference type="EMBL" id="CP121687">
    <property type="protein sequence ID" value="WZL69887.1"/>
    <property type="molecule type" value="Genomic_DNA"/>
</dbReference>
<organism evidence="1 2">
    <name type="scientific">Defluviitalea saccharophila</name>
    <dbReference type="NCBI Taxonomy" id="879970"/>
    <lineage>
        <taxon>Bacteria</taxon>
        <taxon>Bacillati</taxon>
        <taxon>Bacillota</taxon>
        <taxon>Clostridia</taxon>
        <taxon>Lachnospirales</taxon>
        <taxon>Defluviitaleaceae</taxon>
        <taxon>Defluviitalea</taxon>
    </lineage>
</organism>
<gene>
    <name evidence="1" type="ORF">QBE51_14105</name>
</gene>
<evidence type="ECO:0000313" key="2">
    <source>
        <dbReference type="Proteomes" id="UP001486565"/>
    </source>
</evidence>
<dbReference type="PANTHER" id="PTHR30037">
    <property type="entry name" value="DNA-3-METHYLADENINE GLYCOSYLASE 1"/>
    <property type="match status" value="1"/>
</dbReference>
<dbReference type="InterPro" id="IPR011257">
    <property type="entry name" value="DNA_glycosylase"/>
</dbReference>
<keyword evidence="1" id="KW-0326">Glycosidase</keyword>
<proteinExistence type="predicted"/>
<dbReference type="Gene3D" id="1.10.340.30">
    <property type="entry name" value="Hypothetical protein, domain 2"/>
    <property type="match status" value="1"/>
</dbReference>
<name>A0ABZ2Y7D4_9FIRM</name>
<evidence type="ECO:0000313" key="1">
    <source>
        <dbReference type="EMBL" id="WZL69887.1"/>
    </source>
</evidence>
<dbReference type="PANTHER" id="PTHR30037:SF4">
    <property type="entry name" value="DNA-3-METHYLADENINE GLYCOSYLASE I"/>
    <property type="match status" value="1"/>
</dbReference>
<dbReference type="InterPro" id="IPR052891">
    <property type="entry name" value="DNA-3mA_glycosylase"/>
</dbReference>
<dbReference type="NCBIfam" id="TIGR00624">
    <property type="entry name" value="tag"/>
    <property type="match status" value="1"/>
</dbReference>
<sequence length="184" mass="21555">MNRCPWCGNDELYIKYHDEEWGVPNHDDRKHFEFLVLESAQAGLSWITILKKRENYRKAYCGFDPEKVALFDDAKIEELMNNPGIVRNRRKIEASINNARRFLEVTNEFGSFDQYIWSFVNNKPIKNYWKDISEVPANTKLSDEISKDLKKRGFRFLGSTIIYSYMQAVGLVNDHLTDCFLGGL</sequence>
<keyword evidence="1" id="KW-0378">Hydrolase</keyword>
<dbReference type="InterPro" id="IPR005019">
    <property type="entry name" value="Adenine_glyco"/>
</dbReference>
<dbReference type="RefSeq" id="WP_341876874.1">
    <property type="nucleotide sequence ID" value="NZ_CP121687.1"/>
</dbReference>
<accession>A0ABZ2Y7D4</accession>
<dbReference type="EC" id="3.2.2.20" evidence="1"/>
<dbReference type="Pfam" id="PF03352">
    <property type="entry name" value="Adenine_glyco"/>
    <property type="match status" value="1"/>
</dbReference>